<keyword evidence="3 6" id="KW-0812">Transmembrane</keyword>
<evidence type="ECO:0000256" key="6">
    <source>
        <dbReference type="SAM" id="Phobius"/>
    </source>
</evidence>
<sequence length="168" mass="18222">MLDALIDAVLALLLYVGLPALFVLFVLKGAFVGKPIPTTVLLPGYVLAISADRGEIALVLLVSSVGYVVGQLVIYYLARRGDPSVIQSSPRVNIPPGRIDQAEQWLERYGGIGVFVTNFVPYLRGLIFIPAGIVSYPVPWLVFFAFTSTLIYHTLIVAVAVGAVRMIF</sequence>
<evidence type="ECO:0000256" key="2">
    <source>
        <dbReference type="ARBA" id="ARBA00022475"/>
    </source>
</evidence>
<dbReference type="InterPro" id="IPR051311">
    <property type="entry name" value="DedA_domain"/>
</dbReference>
<comment type="caution">
    <text evidence="8">The sequence shown here is derived from an EMBL/GenBank/DDBJ whole genome shotgun (WGS) entry which is preliminary data.</text>
</comment>
<feature type="transmembrane region" description="Helical" evidence="6">
    <location>
        <begin position="12"/>
        <end position="36"/>
    </location>
</feature>
<evidence type="ECO:0000256" key="5">
    <source>
        <dbReference type="ARBA" id="ARBA00023136"/>
    </source>
</evidence>
<accession>M0LAI0</accession>
<evidence type="ECO:0000256" key="3">
    <source>
        <dbReference type="ARBA" id="ARBA00022692"/>
    </source>
</evidence>
<feature type="domain" description="VTT" evidence="7">
    <location>
        <begin position="49"/>
        <end position="156"/>
    </location>
</feature>
<dbReference type="Proteomes" id="UP000011607">
    <property type="component" value="Unassembled WGS sequence"/>
</dbReference>
<evidence type="ECO:0000259" key="7">
    <source>
        <dbReference type="Pfam" id="PF09335"/>
    </source>
</evidence>
<dbReference type="PANTHER" id="PTHR42709">
    <property type="entry name" value="ALKALINE PHOSPHATASE LIKE PROTEIN"/>
    <property type="match status" value="1"/>
</dbReference>
<keyword evidence="9" id="KW-1185">Reference proteome</keyword>
<evidence type="ECO:0000256" key="4">
    <source>
        <dbReference type="ARBA" id="ARBA00022989"/>
    </source>
</evidence>
<comment type="subcellular location">
    <subcellularLocation>
        <location evidence="1">Cell membrane</location>
        <topology evidence="1">Multi-pass membrane protein</topology>
    </subcellularLocation>
</comment>
<reference evidence="8 9" key="1">
    <citation type="journal article" date="2014" name="PLoS Genet.">
        <title>Phylogenetically driven sequencing of extremely halophilic archaea reveals strategies for static and dynamic osmo-response.</title>
        <authorList>
            <person name="Becker E.A."/>
            <person name="Seitzer P.M."/>
            <person name="Tritt A."/>
            <person name="Larsen D."/>
            <person name="Krusor M."/>
            <person name="Yao A.I."/>
            <person name="Wu D."/>
            <person name="Madern D."/>
            <person name="Eisen J.A."/>
            <person name="Darling A.E."/>
            <person name="Facciotti M.T."/>
        </authorList>
    </citation>
    <scope>NUCLEOTIDE SEQUENCE [LARGE SCALE GENOMIC DNA]</scope>
    <source>
        <strain evidence="8 9">JCM 10879</strain>
    </source>
</reference>
<dbReference type="InterPro" id="IPR032816">
    <property type="entry name" value="VTT_dom"/>
</dbReference>
<dbReference type="GO" id="GO:0005886">
    <property type="term" value="C:plasma membrane"/>
    <property type="evidence" value="ECO:0007669"/>
    <property type="project" value="UniProtKB-SubCell"/>
</dbReference>
<dbReference type="STRING" id="1227454.C446_16485"/>
<keyword evidence="5 6" id="KW-0472">Membrane</keyword>
<keyword evidence="2" id="KW-1003">Cell membrane</keyword>
<feature type="transmembrane region" description="Helical" evidence="6">
    <location>
        <begin position="140"/>
        <end position="164"/>
    </location>
</feature>
<evidence type="ECO:0000313" key="9">
    <source>
        <dbReference type="Proteomes" id="UP000011607"/>
    </source>
</evidence>
<dbReference type="Pfam" id="PF09335">
    <property type="entry name" value="VTT_dom"/>
    <property type="match status" value="1"/>
</dbReference>
<organism evidence="8 9">
    <name type="scientific">Halobiforma nitratireducens JCM 10879</name>
    <dbReference type="NCBI Taxonomy" id="1227454"/>
    <lineage>
        <taxon>Archaea</taxon>
        <taxon>Methanobacteriati</taxon>
        <taxon>Methanobacteriota</taxon>
        <taxon>Stenosarchaea group</taxon>
        <taxon>Halobacteria</taxon>
        <taxon>Halobacteriales</taxon>
        <taxon>Natrialbaceae</taxon>
        <taxon>Halobiforma</taxon>
    </lineage>
</organism>
<evidence type="ECO:0000256" key="1">
    <source>
        <dbReference type="ARBA" id="ARBA00004651"/>
    </source>
</evidence>
<gene>
    <name evidence="8" type="ORF">C446_16485</name>
</gene>
<name>M0LAI0_9EURY</name>
<feature type="transmembrane region" description="Helical" evidence="6">
    <location>
        <begin position="112"/>
        <end position="134"/>
    </location>
</feature>
<dbReference type="eggNOG" id="arCOG03117">
    <property type="taxonomic scope" value="Archaea"/>
</dbReference>
<dbReference type="PANTHER" id="PTHR42709:SF6">
    <property type="entry name" value="UNDECAPRENYL PHOSPHATE TRANSPORTER A"/>
    <property type="match status" value="1"/>
</dbReference>
<protein>
    <recommendedName>
        <fullName evidence="7">VTT domain-containing protein</fullName>
    </recommendedName>
</protein>
<proteinExistence type="predicted"/>
<dbReference type="AlphaFoldDB" id="M0LAI0"/>
<keyword evidence="4 6" id="KW-1133">Transmembrane helix</keyword>
<dbReference type="OrthoDB" id="204088at2157"/>
<evidence type="ECO:0000313" key="8">
    <source>
        <dbReference type="EMBL" id="EMA30581.1"/>
    </source>
</evidence>
<dbReference type="EMBL" id="AOMA01000171">
    <property type="protein sequence ID" value="EMA30581.1"/>
    <property type="molecule type" value="Genomic_DNA"/>
</dbReference>
<dbReference type="RefSeq" id="WP_006674177.1">
    <property type="nucleotide sequence ID" value="NZ_AOMA01000171.1"/>
</dbReference>
<feature type="transmembrane region" description="Helical" evidence="6">
    <location>
        <begin position="56"/>
        <end position="78"/>
    </location>
</feature>